<evidence type="ECO:0000313" key="1">
    <source>
        <dbReference type="EMBL" id="QIK71509.1"/>
    </source>
</evidence>
<name>A0A6G7Y475_9ACTN</name>
<sequence>MLVLRGAEGEDACSGVAPGDLRGWVHDFATEYRRLTGRQPVLSTTAQWWATCVGPAGDLGGLDLALRDPADLPGDLPEGWERPVLWLAGEPGGPGDTTYFGTLHELRQWAVSALR</sequence>
<keyword evidence="2" id="KW-1185">Reference proteome</keyword>
<dbReference type="KEGG" id="prv:G7070_03435"/>
<dbReference type="RefSeq" id="WP_166231981.1">
    <property type="nucleotide sequence ID" value="NZ_CP049865.1"/>
</dbReference>
<dbReference type="InterPro" id="IPR017853">
    <property type="entry name" value="GH"/>
</dbReference>
<dbReference type="Proteomes" id="UP000501058">
    <property type="component" value="Chromosome"/>
</dbReference>
<evidence type="ECO:0000313" key="2">
    <source>
        <dbReference type="Proteomes" id="UP000501058"/>
    </source>
</evidence>
<accession>A0A6G7Y475</accession>
<dbReference type="Gene3D" id="3.20.20.80">
    <property type="entry name" value="Glycosidases"/>
    <property type="match status" value="1"/>
</dbReference>
<organism evidence="1 2">
    <name type="scientific">Propioniciclava coleopterorum</name>
    <dbReference type="NCBI Taxonomy" id="2714937"/>
    <lineage>
        <taxon>Bacteria</taxon>
        <taxon>Bacillati</taxon>
        <taxon>Actinomycetota</taxon>
        <taxon>Actinomycetes</taxon>
        <taxon>Propionibacteriales</taxon>
        <taxon>Propionibacteriaceae</taxon>
        <taxon>Propioniciclava</taxon>
    </lineage>
</organism>
<gene>
    <name evidence="1" type="ORF">G7070_03435</name>
</gene>
<dbReference type="AlphaFoldDB" id="A0A6G7Y475"/>
<protein>
    <submittedName>
        <fullName evidence="1">Uncharacterized protein</fullName>
    </submittedName>
</protein>
<reference evidence="1 2" key="1">
    <citation type="submission" date="2020-03" db="EMBL/GenBank/DDBJ databases">
        <title>Propioniciclava sp. nov., isolated from Hydrophilus acuminatus.</title>
        <authorList>
            <person name="Hyun D.-W."/>
            <person name="Bae J.-W."/>
        </authorList>
    </citation>
    <scope>NUCLEOTIDE SEQUENCE [LARGE SCALE GENOMIC DNA]</scope>
    <source>
        <strain evidence="1 2">HDW11</strain>
    </source>
</reference>
<dbReference type="EMBL" id="CP049865">
    <property type="protein sequence ID" value="QIK71509.1"/>
    <property type="molecule type" value="Genomic_DNA"/>
</dbReference>
<proteinExistence type="predicted"/>
<dbReference type="SUPFAM" id="SSF51445">
    <property type="entry name" value="(Trans)glycosidases"/>
    <property type="match status" value="1"/>
</dbReference>